<evidence type="ECO:0000313" key="3">
    <source>
        <dbReference type="Proteomes" id="UP000294299"/>
    </source>
</evidence>
<sequence>MSYPVIKILIPVISMIILKSIYLLLISYVYHITIETLETLYRITPMVSIKFSISDQKVTVLTRIFYEIGGSLPYSVSFILLI</sequence>
<gene>
    <name evidence="2" type="ORF">NFRAN_1731</name>
</gene>
<evidence type="ECO:0000313" key="2">
    <source>
        <dbReference type="EMBL" id="VFJ14053.1"/>
    </source>
</evidence>
<dbReference type="Proteomes" id="UP000294299">
    <property type="component" value="Chromosome NFRAN"/>
</dbReference>
<dbReference type="AlphaFoldDB" id="A0A484I9Y7"/>
<evidence type="ECO:0000256" key="1">
    <source>
        <dbReference type="SAM" id="Phobius"/>
    </source>
</evidence>
<keyword evidence="1" id="KW-1133">Transmembrane helix</keyword>
<feature type="transmembrane region" description="Helical" evidence="1">
    <location>
        <begin position="6"/>
        <end position="30"/>
    </location>
</feature>
<keyword evidence="1" id="KW-0472">Membrane</keyword>
<organism evidence="2 3">
    <name type="scientific">Candidatus Nitrosocosmicus franklandianus</name>
    <dbReference type="NCBI Taxonomy" id="1798806"/>
    <lineage>
        <taxon>Archaea</taxon>
        <taxon>Nitrososphaerota</taxon>
        <taxon>Nitrososphaeria</taxon>
        <taxon>Nitrososphaerales</taxon>
        <taxon>Nitrososphaeraceae</taxon>
        <taxon>Candidatus Nitrosocosmicus</taxon>
    </lineage>
</organism>
<name>A0A484I9Y7_9ARCH</name>
<reference evidence="2 3" key="1">
    <citation type="submission" date="2019-02" db="EMBL/GenBank/DDBJ databases">
        <authorList>
            <person name="Lehtovirta-Morley E L."/>
        </authorList>
    </citation>
    <scope>NUCLEOTIDE SEQUENCE [LARGE SCALE GENOMIC DNA]</scope>
    <source>
        <strain evidence="2">NFRAN1</strain>
    </source>
</reference>
<keyword evidence="3" id="KW-1185">Reference proteome</keyword>
<accession>A0A484I9Y7</accession>
<dbReference type="KEGG" id="nfn:NFRAN_1731"/>
<keyword evidence="1" id="KW-0812">Transmembrane</keyword>
<protein>
    <submittedName>
        <fullName evidence="2">Uncharacterized protein</fullName>
    </submittedName>
</protein>
<proteinExistence type="predicted"/>
<dbReference type="EMBL" id="LR216287">
    <property type="protein sequence ID" value="VFJ14053.1"/>
    <property type="molecule type" value="Genomic_DNA"/>
</dbReference>